<evidence type="ECO:0000313" key="1">
    <source>
        <dbReference type="EMBL" id="KAB4482225.1"/>
    </source>
</evidence>
<name>A0A412GPU3_BACT4</name>
<accession>A0A412GPU3</accession>
<comment type="caution">
    <text evidence="1">The sequence shown here is derived from an EMBL/GenBank/DDBJ whole genome shotgun (WGS) entry which is preliminary data.</text>
</comment>
<dbReference type="EMBL" id="WCRY01000010">
    <property type="protein sequence ID" value="KAB4482225.1"/>
    <property type="molecule type" value="Genomic_DNA"/>
</dbReference>
<protein>
    <submittedName>
        <fullName evidence="1">Uncharacterized protein</fullName>
    </submittedName>
</protein>
<dbReference type="Proteomes" id="UP000436858">
    <property type="component" value="Unassembled WGS sequence"/>
</dbReference>
<evidence type="ECO:0000313" key="2">
    <source>
        <dbReference type="Proteomes" id="UP000436858"/>
    </source>
</evidence>
<reference evidence="1 2" key="1">
    <citation type="journal article" date="2019" name="Nat. Med.">
        <title>A library of human gut bacterial isolates paired with longitudinal multiomics data enables mechanistic microbiome research.</title>
        <authorList>
            <person name="Poyet M."/>
            <person name="Groussin M."/>
            <person name="Gibbons S.M."/>
            <person name="Avila-Pacheco J."/>
            <person name="Jiang X."/>
            <person name="Kearney S.M."/>
            <person name="Perrotta A.R."/>
            <person name="Berdy B."/>
            <person name="Zhao S."/>
            <person name="Lieberman T.D."/>
            <person name="Swanson P.K."/>
            <person name="Smith M."/>
            <person name="Roesemann S."/>
            <person name="Alexander J.E."/>
            <person name="Rich S.A."/>
            <person name="Livny J."/>
            <person name="Vlamakis H."/>
            <person name="Clish C."/>
            <person name="Bullock K."/>
            <person name="Deik A."/>
            <person name="Scott J."/>
            <person name="Pierce K.A."/>
            <person name="Xavier R.J."/>
            <person name="Alm E.J."/>
        </authorList>
    </citation>
    <scope>NUCLEOTIDE SEQUENCE [LARGE SCALE GENOMIC DNA]</scope>
    <source>
        <strain evidence="1 2">BIOML-A162</strain>
    </source>
</reference>
<organism evidence="1 2">
    <name type="scientific">Bacteroides thetaiotaomicron</name>
    <dbReference type="NCBI Taxonomy" id="818"/>
    <lineage>
        <taxon>Bacteria</taxon>
        <taxon>Pseudomonadati</taxon>
        <taxon>Bacteroidota</taxon>
        <taxon>Bacteroidia</taxon>
        <taxon>Bacteroidales</taxon>
        <taxon>Bacteroidaceae</taxon>
        <taxon>Bacteroides</taxon>
    </lineage>
</organism>
<sequence length="102" mass="11983">MYITRSTIMPQQWIKAFKFEWELPYNSWLLRLKRADLKPNVLEKPKIIGFEGRKVLKAKIKAISNNNLLEFTFDFDKGNPKGNKSVSIFRDNSLYSISVKTK</sequence>
<gene>
    <name evidence="1" type="ORF">GAN91_12180</name>
</gene>
<proteinExistence type="predicted"/>
<dbReference type="AlphaFoldDB" id="A0A412GPU3"/>